<keyword evidence="3 7" id="KW-0350">Heme biosynthesis</keyword>
<dbReference type="Gene3D" id="3.40.50.1400">
    <property type="match status" value="2"/>
</dbReference>
<keyword evidence="2 7" id="KW-0408">Iron</keyword>
<evidence type="ECO:0000256" key="7">
    <source>
        <dbReference type="HAMAP-Rule" id="MF_00323"/>
    </source>
</evidence>
<dbReference type="SUPFAM" id="SSF53800">
    <property type="entry name" value="Chelatase"/>
    <property type="match status" value="1"/>
</dbReference>
<dbReference type="PANTHER" id="PTHR11108:SF1">
    <property type="entry name" value="FERROCHELATASE, MITOCHONDRIAL"/>
    <property type="match status" value="1"/>
</dbReference>
<evidence type="ECO:0000256" key="5">
    <source>
        <dbReference type="ARBA" id="ARBA00023244"/>
    </source>
</evidence>
<dbReference type="CDD" id="cd03411">
    <property type="entry name" value="Ferrochelatase_N"/>
    <property type="match status" value="1"/>
</dbReference>
<comment type="subcellular location">
    <subcellularLocation>
        <location evidence="7">Cytoplasm</location>
    </subcellularLocation>
</comment>
<reference evidence="9 10" key="1">
    <citation type="submission" date="2019-03" db="EMBL/GenBank/DDBJ databases">
        <title>Genomic Encyclopedia of Type Strains, Phase IV (KMG-IV): sequencing the most valuable type-strain genomes for metagenomic binning, comparative biology and taxonomic classification.</title>
        <authorList>
            <person name="Goeker M."/>
        </authorList>
    </citation>
    <scope>NUCLEOTIDE SEQUENCE [LARGE SCALE GENOMIC DNA]</scope>
    <source>
        <strain evidence="9 10">DSM 100059</strain>
    </source>
</reference>
<evidence type="ECO:0000256" key="6">
    <source>
        <dbReference type="ARBA" id="ARBA00024536"/>
    </source>
</evidence>
<dbReference type="GO" id="GO:0004325">
    <property type="term" value="F:ferrochelatase activity"/>
    <property type="evidence" value="ECO:0007669"/>
    <property type="project" value="UniProtKB-UniRule"/>
</dbReference>
<comment type="pathway">
    <text evidence="7">Porphyrin-containing compound metabolism; protoheme biosynthesis; protoheme from protoporphyrin-IX: step 1/1.</text>
</comment>
<dbReference type="InterPro" id="IPR001015">
    <property type="entry name" value="Ferrochelatase"/>
</dbReference>
<dbReference type="Pfam" id="PF00762">
    <property type="entry name" value="Ferrochelatase"/>
    <property type="match status" value="1"/>
</dbReference>
<organism evidence="9 10">
    <name type="scientific">Dinghuibacter silviterrae</name>
    <dbReference type="NCBI Taxonomy" id="1539049"/>
    <lineage>
        <taxon>Bacteria</taxon>
        <taxon>Pseudomonadati</taxon>
        <taxon>Bacteroidota</taxon>
        <taxon>Chitinophagia</taxon>
        <taxon>Chitinophagales</taxon>
        <taxon>Chitinophagaceae</taxon>
        <taxon>Dinghuibacter</taxon>
    </lineage>
</organism>
<dbReference type="AlphaFoldDB" id="A0A4R8DED3"/>
<dbReference type="HAMAP" id="MF_00323">
    <property type="entry name" value="Ferrochelatase"/>
    <property type="match status" value="1"/>
</dbReference>
<dbReference type="OrthoDB" id="9809741at2"/>
<dbReference type="GO" id="GO:0046872">
    <property type="term" value="F:metal ion binding"/>
    <property type="evidence" value="ECO:0007669"/>
    <property type="project" value="UniProtKB-KW"/>
</dbReference>
<keyword evidence="7" id="KW-0963">Cytoplasm</keyword>
<evidence type="ECO:0000256" key="8">
    <source>
        <dbReference type="RuleBase" id="RU004185"/>
    </source>
</evidence>
<keyword evidence="5 7" id="KW-0627">Porphyrin biosynthesis</keyword>
<evidence type="ECO:0000313" key="9">
    <source>
        <dbReference type="EMBL" id="TDW95737.1"/>
    </source>
</evidence>
<name>A0A4R8DED3_9BACT</name>
<dbReference type="NCBIfam" id="TIGR00109">
    <property type="entry name" value="hemH"/>
    <property type="match status" value="1"/>
</dbReference>
<dbReference type="CDD" id="cd00419">
    <property type="entry name" value="Ferrochelatase_C"/>
    <property type="match status" value="1"/>
</dbReference>
<dbReference type="UniPathway" id="UPA00252">
    <property type="reaction ID" value="UER00325"/>
</dbReference>
<feature type="binding site" evidence="7">
    <location>
        <position position="191"/>
    </location>
    <ligand>
        <name>Fe(2+)</name>
        <dbReference type="ChEBI" id="CHEBI:29033"/>
    </ligand>
</feature>
<evidence type="ECO:0000256" key="2">
    <source>
        <dbReference type="ARBA" id="ARBA00023004"/>
    </source>
</evidence>
<keyword evidence="7" id="KW-0479">Metal-binding</keyword>
<feature type="binding site" evidence="7">
    <location>
        <position position="294"/>
    </location>
    <ligand>
        <name>Fe(2+)</name>
        <dbReference type="ChEBI" id="CHEBI:29033"/>
    </ligand>
</feature>
<keyword evidence="10" id="KW-1185">Reference proteome</keyword>
<dbReference type="GO" id="GO:0006783">
    <property type="term" value="P:heme biosynthetic process"/>
    <property type="evidence" value="ECO:0007669"/>
    <property type="project" value="UniProtKB-UniRule"/>
</dbReference>
<dbReference type="InterPro" id="IPR033644">
    <property type="entry name" value="Ferrochelatase_C"/>
</dbReference>
<dbReference type="InterPro" id="IPR033659">
    <property type="entry name" value="Ferrochelatase_N"/>
</dbReference>
<dbReference type="Proteomes" id="UP000294498">
    <property type="component" value="Unassembled WGS sequence"/>
</dbReference>
<sequence>MSSTAVILMNLGSPDSTEVKDVRKYLHEFLMDKRVIDYPYLFRKFLVDGIITRFRAPKSARAYRSIWWPEGSPLIVLTKKLQSALQAELDLPVEISMRYGNPSMKAAYDKLAAAHKDLEEVLLIPLYPHYAMSSYETAVEHAVAVHRKQKYPFRIRVLQPYFQEPAYVGALAESIRPYLKEEVDYILFSYHGVPVRHIKKGDITGHHCLQSEDCCWVHSDAHRFCYRHQVYATTRQVAQALGLTPDQYSVSFQSRLGRDEWISPYTAGELATLPSKGMKRLLVVCPAFVSDCLETLEEIAVEGKHTFMEAGGTSFTAIPCLNIHPDWVRALAGWVRAAGEEHPQWKAPAGQRKVAL</sequence>
<evidence type="ECO:0000313" key="10">
    <source>
        <dbReference type="Proteomes" id="UP000294498"/>
    </source>
</evidence>
<evidence type="ECO:0000256" key="1">
    <source>
        <dbReference type="ARBA" id="ARBA00007718"/>
    </source>
</evidence>
<dbReference type="EC" id="4.98.1.1" evidence="7"/>
<evidence type="ECO:0000256" key="4">
    <source>
        <dbReference type="ARBA" id="ARBA00023239"/>
    </source>
</evidence>
<dbReference type="PANTHER" id="PTHR11108">
    <property type="entry name" value="FERROCHELATASE"/>
    <property type="match status" value="1"/>
</dbReference>
<comment type="catalytic activity">
    <reaction evidence="7">
        <text>heme b + 2 H(+) = protoporphyrin IX + Fe(2+)</text>
        <dbReference type="Rhea" id="RHEA:22584"/>
        <dbReference type="ChEBI" id="CHEBI:15378"/>
        <dbReference type="ChEBI" id="CHEBI:29033"/>
        <dbReference type="ChEBI" id="CHEBI:57306"/>
        <dbReference type="ChEBI" id="CHEBI:60344"/>
        <dbReference type="EC" id="4.98.1.1"/>
    </reaction>
</comment>
<accession>A0A4R8DED3</accession>
<protein>
    <recommendedName>
        <fullName evidence="7">Ferrochelatase</fullName>
        <ecNumber evidence="7">4.98.1.1</ecNumber>
    </recommendedName>
    <alternativeName>
        <fullName evidence="7">Heme synthase</fullName>
    </alternativeName>
    <alternativeName>
        <fullName evidence="7">Protoheme ferro-lyase</fullName>
    </alternativeName>
</protein>
<comment type="catalytic activity">
    <reaction evidence="6">
        <text>Fe-coproporphyrin III + 2 H(+) = coproporphyrin III + Fe(2+)</text>
        <dbReference type="Rhea" id="RHEA:49572"/>
        <dbReference type="ChEBI" id="CHEBI:15378"/>
        <dbReference type="ChEBI" id="CHEBI:29033"/>
        <dbReference type="ChEBI" id="CHEBI:68438"/>
        <dbReference type="ChEBI" id="CHEBI:131725"/>
        <dbReference type="EC" id="4.99.1.9"/>
    </reaction>
    <physiologicalReaction direction="right-to-left" evidence="6">
        <dbReference type="Rhea" id="RHEA:49574"/>
    </physiologicalReaction>
</comment>
<comment type="caution">
    <text evidence="9">The sequence shown here is derived from an EMBL/GenBank/DDBJ whole genome shotgun (WGS) entry which is preliminary data.</text>
</comment>
<comment type="similarity">
    <text evidence="1 7 8">Belongs to the ferrochelatase family.</text>
</comment>
<proteinExistence type="inferred from homology"/>
<evidence type="ECO:0000256" key="3">
    <source>
        <dbReference type="ARBA" id="ARBA00023133"/>
    </source>
</evidence>
<dbReference type="GO" id="GO:0005737">
    <property type="term" value="C:cytoplasm"/>
    <property type="evidence" value="ECO:0007669"/>
    <property type="project" value="UniProtKB-SubCell"/>
</dbReference>
<dbReference type="EMBL" id="SODV01000002">
    <property type="protein sequence ID" value="TDW95737.1"/>
    <property type="molecule type" value="Genomic_DNA"/>
</dbReference>
<comment type="function">
    <text evidence="7">Catalyzes the ferrous insertion into protoporphyrin IX.</text>
</comment>
<dbReference type="RefSeq" id="WP_133995377.1">
    <property type="nucleotide sequence ID" value="NZ_SODV01000002.1"/>
</dbReference>
<gene>
    <name evidence="7" type="primary">hemH</name>
    <name evidence="9" type="ORF">EDB95_3548</name>
</gene>
<keyword evidence="4 7" id="KW-0456">Lyase</keyword>